<dbReference type="AlphaFoldDB" id="A0A1E3R5W1"/>
<protein>
    <submittedName>
        <fullName evidence="1">Uncharacterized protein</fullName>
    </submittedName>
</protein>
<accession>A0A1E3R5W1</accession>
<dbReference type="EMBL" id="MIGZ01000189">
    <property type="protein sequence ID" value="ODQ85328.1"/>
    <property type="molecule type" value="Genomic_DNA"/>
</dbReference>
<comment type="caution">
    <text evidence="1">The sequence shown here is derived from an EMBL/GenBank/DDBJ whole genome shotgun (WGS) entry which is preliminary data.</text>
</comment>
<evidence type="ECO:0000313" key="1">
    <source>
        <dbReference type="EMBL" id="ODQ85328.1"/>
    </source>
</evidence>
<name>A0A1E3R5W1_9MYCO</name>
<sequence length="94" mass="10436">MTDDALTYEHDGIPADRVFTTGPVQPVLTLMPDASADFLLPAFKIDDERVGTIVVTLGAEELPGIRDFCQMVIDSTDDQRRDWMTQLQQGHSQA</sequence>
<keyword evidence="2" id="KW-1185">Reference proteome</keyword>
<organism evidence="1 2">
    <name type="scientific">Mycolicibacterium holsaticum</name>
    <dbReference type="NCBI Taxonomy" id="152142"/>
    <lineage>
        <taxon>Bacteria</taxon>
        <taxon>Bacillati</taxon>
        <taxon>Actinomycetota</taxon>
        <taxon>Actinomycetes</taxon>
        <taxon>Mycobacteriales</taxon>
        <taxon>Mycobacteriaceae</taxon>
        <taxon>Mycolicibacterium</taxon>
    </lineage>
</organism>
<reference evidence="2" key="1">
    <citation type="submission" date="2016-09" db="EMBL/GenBank/DDBJ databases">
        <authorList>
            <person name="Greninger A.L."/>
            <person name="Jerome K.R."/>
            <person name="Mcnair B."/>
            <person name="Wallis C."/>
            <person name="Fang F."/>
        </authorList>
    </citation>
    <scope>NUCLEOTIDE SEQUENCE [LARGE SCALE GENOMIC DNA]</scope>
    <source>
        <strain evidence="2">M7</strain>
    </source>
</reference>
<gene>
    <name evidence="1" type="ORF">BHQ17_23710</name>
</gene>
<evidence type="ECO:0000313" key="2">
    <source>
        <dbReference type="Proteomes" id="UP000094243"/>
    </source>
</evidence>
<proteinExistence type="predicted"/>
<dbReference type="RefSeq" id="WP_069407515.1">
    <property type="nucleotide sequence ID" value="NZ_MIGZ01000189.1"/>
</dbReference>
<dbReference type="Proteomes" id="UP000094243">
    <property type="component" value="Unassembled WGS sequence"/>
</dbReference>